<accession>A0ABN6STB2</accession>
<name>A0ABN6STB2_9CREN</name>
<feature type="transmembrane region" description="Helical" evidence="1">
    <location>
        <begin position="396"/>
        <end position="416"/>
    </location>
</feature>
<keyword evidence="4" id="KW-1185">Reference proteome</keyword>
<dbReference type="InterPro" id="IPR038765">
    <property type="entry name" value="Papain-like_cys_pep_sf"/>
</dbReference>
<dbReference type="Proteomes" id="UP001060771">
    <property type="component" value="Chromosome"/>
</dbReference>
<dbReference type="RefSeq" id="WP_188603701.1">
    <property type="nucleotide sequence ID" value="NZ_AP026830.1"/>
</dbReference>
<dbReference type="GeneID" id="76207402"/>
<dbReference type="EMBL" id="AP026830">
    <property type="protein sequence ID" value="BDR92769.1"/>
    <property type="molecule type" value="Genomic_DNA"/>
</dbReference>
<keyword evidence="1" id="KW-0812">Transmembrane</keyword>
<feature type="domain" description="Transglutaminase-like" evidence="2">
    <location>
        <begin position="309"/>
        <end position="374"/>
    </location>
</feature>
<gene>
    <name evidence="3" type="ORF">Vsou_18620</name>
</gene>
<reference evidence="4" key="1">
    <citation type="submission" date="2022-09" db="EMBL/GenBank/DDBJ databases">
        <title>Complete genome sequence of Vulcanisaeta souniana.</title>
        <authorList>
            <person name="Kato S."/>
            <person name="Itoh T."/>
            <person name="Ohkuma M."/>
        </authorList>
    </citation>
    <scope>NUCLEOTIDE SEQUENCE [LARGE SCALE GENOMIC DNA]</scope>
    <source>
        <strain evidence="4">JCM 11219</strain>
    </source>
</reference>
<organism evidence="3 4">
    <name type="scientific">Vulcanisaeta souniana JCM 11219</name>
    <dbReference type="NCBI Taxonomy" id="1293586"/>
    <lineage>
        <taxon>Archaea</taxon>
        <taxon>Thermoproteota</taxon>
        <taxon>Thermoprotei</taxon>
        <taxon>Thermoproteales</taxon>
        <taxon>Thermoproteaceae</taxon>
        <taxon>Vulcanisaeta</taxon>
    </lineage>
</organism>
<dbReference type="InterPro" id="IPR002931">
    <property type="entry name" value="Transglutaminase-like"/>
</dbReference>
<evidence type="ECO:0000313" key="4">
    <source>
        <dbReference type="Proteomes" id="UP001060771"/>
    </source>
</evidence>
<sequence>MGLLIMLLLLSALGNGLLQGNASMIPLNASLTYIGNAFSISIYQVNSTNSSGYLIATQGEYQGDFVGVLRIGNATLIGTYSGVLVRSVFTGYFMPIASYESIRIPTVLALSNYTYFEATVQSKVPVYLRYLVFNVYGNGTLLNTLPLITVEASMPPLTIWFSNGYDCSEYRINATYGNPMQVVPIPVVINTQPPLTYFVSNVSIVGTSPQTELMLLEPGDVVVAESPVTAVNYTMYVCKEVIGYPGSEYGLLYAMEYLGPGGISIPSDISNNVFRVKYSGNDSMVVVNHVFSVLSSGKYSLVTYSVGPGNLFIAGKGSVIDFAAAAMAVLRNYGIPTRIALGFYGTNKDGLYFFNSAMGILWDESYVGDEWVMYMPIPSQVNSVLGPIPGNEISSVITGLILALPWIVGFLIYLLISKVKTR</sequence>
<evidence type="ECO:0000313" key="3">
    <source>
        <dbReference type="EMBL" id="BDR92769.1"/>
    </source>
</evidence>
<keyword evidence="1" id="KW-0472">Membrane</keyword>
<evidence type="ECO:0000256" key="1">
    <source>
        <dbReference type="SAM" id="Phobius"/>
    </source>
</evidence>
<proteinExistence type="predicted"/>
<dbReference type="Pfam" id="PF01841">
    <property type="entry name" value="Transglut_core"/>
    <property type="match status" value="1"/>
</dbReference>
<protein>
    <recommendedName>
        <fullName evidence="2">Transglutaminase-like domain-containing protein</fullName>
    </recommendedName>
</protein>
<evidence type="ECO:0000259" key="2">
    <source>
        <dbReference type="Pfam" id="PF01841"/>
    </source>
</evidence>
<dbReference type="SUPFAM" id="SSF54001">
    <property type="entry name" value="Cysteine proteinases"/>
    <property type="match status" value="1"/>
</dbReference>
<keyword evidence="1" id="KW-1133">Transmembrane helix</keyword>